<dbReference type="Pfam" id="PF20172">
    <property type="entry name" value="DUF6538"/>
    <property type="match status" value="1"/>
</dbReference>
<keyword evidence="7" id="KW-1185">Reference proteome</keyword>
<keyword evidence="2" id="KW-0229">DNA integration</keyword>
<dbReference type="InterPro" id="IPR002104">
    <property type="entry name" value="Integrase_catalytic"/>
</dbReference>
<accession>A0A1M4N3H7</accession>
<dbReference type="GO" id="GO:0015074">
    <property type="term" value="P:DNA integration"/>
    <property type="evidence" value="ECO:0007669"/>
    <property type="project" value="UniProtKB-KW"/>
</dbReference>
<evidence type="ECO:0000256" key="2">
    <source>
        <dbReference type="ARBA" id="ARBA00022908"/>
    </source>
</evidence>
<keyword evidence="4" id="KW-0233">DNA recombination</keyword>
<evidence type="ECO:0000256" key="1">
    <source>
        <dbReference type="ARBA" id="ARBA00008857"/>
    </source>
</evidence>
<organism evidence="6 7">
    <name type="scientific">Donghicola eburneus</name>
    <dbReference type="NCBI Taxonomy" id="393278"/>
    <lineage>
        <taxon>Bacteria</taxon>
        <taxon>Pseudomonadati</taxon>
        <taxon>Pseudomonadota</taxon>
        <taxon>Alphaproteobacteria</taxon>
        <taxon>Rhodobacterales</taxon>
        <taxon>Roseobacteraceae</taxon>
        <taxon>Donghicola</taxon>
    </lineage>
</organism>
<name>A0A1M4N3H7_9RHOB</name>
<dbReference type="PANTHER" id="PTHR30349:SF41">
    <property type="entry name" value="INTEGRASE_RECOMBINASE PROTEIN MJ0367-RELATED"/>
    <property type="match status" value="1"/>
</dbReference>
<dbReference type="EMBL" id="FMJB01000064">
    <property type="protein sequence ID" value="SCM69432.1"/>
    <property type="molecule type" value="Genomic_DNA"/>
</dbReference>
<dbReference type="Pfam" id="PF00589">
    <property type="entry name" value="Phage_integrase"/>
    <property type="match status" value="1"/>
</dbReference>
<proteinExistence type="inferred from homology"/>
<dbReference type="Proteomes" id="UP000184085">
    <property type="component" value="Unassembled WGS sequence"/>
</dbReference>
<dbReference type="GO" id="GO:0003677">
    <property type="term" value="F:DNA binding"/>
    <property type="evidence" value="ECO:0007669"/>
    <property type="project" value="UniProtKB-KW"/>
</dbReference>
<dbReference type="RefSeq" id="WP_072709011.1">
    <property type="nucleotide sequence ID" value="NZ_FMJB01000064.1"/>
</dbReference>
<evidence type="ECO:0000259" key="5">
    <source>
        <dbReference type="PROSITE" id="PS51898"/>
    </source>
</evidence>
<keyword evidence="3" id="KW-0238">DNA-binding</keyword>
<sequence length="411" mass="46228">MSIHIKYAYLRHNTWIYRRAYPRHLQSLLGASLKRSLKTNDARVARTRVAELNQTFDQIVAEAEAQGDQTPKVIPVQSQRFERPRLLGEATVGQLADTFLSERAKELRYGSFKSLRFAVGLLVSEHRKTAIGSLTKSDGERILSLIQRLSPNVRKWRQAQGLRLSELVSFGVGLREGSISVQTQSRIWGQMGQFLDWCCSKGEITDNPWKALAPKGKAEVAPYVALTDTEVITLLRHGEGIFRDLLLLCLLTGLRSGEAVGLTKDDLIQKGNYGWFVKVRPNEVRKLKSKAAEREVPLHGMIADTLTRIIPSNRGRLFPGWTVDRVVKAFAKIRAQQGFDRDGVVFHSTRKWFITQCERTGVPEHFTATLVGHQSARSANKLTYGLYSAGISDAQKREIVDQIRLPIGVDL</sequence>
<dbReference type="AlphaFoldDB" id="A0A1M4N3H7"/>
<dbReference type="PROSITE" id="PS51898">
    <property type="entry name" value="TYR_RECOMBINASE"/>
    <property type="match status" value="1"/>
</dbReference>
<evidence type="ECO:0000313" key="7">
    <source>
        <dbReference type="Proteomes" id="UP000184085"/>
    </source>
</evidence>
<reference evidence="7" key="1">
    <citation type="submission" date="2016-09" db="EMBL/GenBank/DDBJ databases">
        <authorList>
            <person name="Wibberg D."/>
        </authorList>
    </citation>
    <scope>NUCLEOTIDE SEQUENCE [LARGE SCALE GENOMIC DNA]</scope>
</reference>
<dbReference type="InterPro" id="IPR011010">
    <property type="entry name" value="DNA_brk_join_enz"/>
</dbReference>
<evidence type="ECO:0000256" key="3">
    <source>
        <dbReference type="ARBA" id="ARBA00023125"/>
    </source>
</evidence>
<evidence type="ECO:0000256" key="4">
    <source>
        <dbReference type="ARBA" id="ARBA00023172"/>
    </source>
</evidence>
<comment type="similarity">
    <text evidence="1">Belongs to the 'phage' integrase family.</text>
</comment>
<dbReference type="SUPFAM" id="SSF56349">
    <property type="entry name" value="DNA breaking-rejoining enzymes"/>
    <property type="match status" value="1"/>
</dbReference>
<evidence type="ECO:0000313" key="6">
    <source>
        <dbReference type="EMBL" id="SCM69432.1"/>
    </source>
</evidence>
<dbReference type="InterPro" id="IPR050090">
    <property type="entry name" value="Tyrosine_recombinase_XerCD"/>
</dbReference>
<dbReference type="InterPro" id="IPR013762">
    <property type="entry name" value="Integrase-like_cat_sf"/>
</dbReference>
<protein>
    <recommendedName>
        <fullName evidence="5">Tyr recombinase domain-containing protein</fullName>
    </recommendedName>
</protein>
<dbReference type="PANTHER" id="PTHR30349">
    <property type="entry name" value="PHAGE INTEGRASE-RELATED"/>
    <property type="match status" value="1"/>
</dbReference>
<dbReference type="Gene3D" id="1.10.443.10">
    <property type="entry name" value="Intergrase catalytic core"/>
    <property type="match status" value="1"/>
</dbReference>
<feature type="domain" description="Tyr recombinase" evidence="5">
    <location>
        <begin position="221"/>
        <end position="401"/>
    </location>
</feature>
<dbReference type="GO" id="GO:0006310">
    <property type="term" value="P:DNA recombination"/>
    <property type="evidence" value="ECO:0007669"/>
    <property type="project" value="UniProtKB-KW"/>
</dbReference>
<dbReference type="InterPro" id="IPR046668">
    <property type="entry name" value="DUF6538"/>
</dbReference>
<gene>
    <name evidence="6" type="ORF">KARMA_3671</name>
</gene>